<proteinExistence type="predicted"/>
<evidence type="ECO:0000313" key="2">
    <source>
        <dbReference type="EMBL" id="KAJ7312278.1"/>
    </source>
</evidence>
<dbReference type="GO" id="GO:0016491">
    <property type="term" value="F:oxidoreductase activity"/>
    <property type="evidence" value="ECO:0007669"/>
    <property type="project" value="UniProtKB-KW"/>
</dbReference>
<name>A0AAD6Z8E5_9AGAR</name>
<reference evidence="2" key="1">
    <citation type="submission" date="2023-03" db="EMBL/GenBank/DDBJ databases">
        <title>Massive genome expansion in bonnet fungi (Mycena s.s.) driven by repeated elements and novel gene families across ecological guilds.</title>
        <authorList>
            <consortium name="Lawrence Berkeley National Laboratory"/>
            <person name="Harder C.B."/>
            <person name="Miyauchi S."/>
            <person name="Viragh M."/>
            <person name="Kuo A."/>
            <person name="Thoen E."/>
            <person name="Andreopoulos B."/>
            <person name="Lu D."/>
            <person name="Skrede I."/>
            <person name="Drula E."/>
            <person name="Henrissat B."/>
            <person name="Morin E."/>
            <person name="Kohler A."/>
            <person name="Barry K."/>
            <person name="LaButti K."/>
            <person name="Morin E."/>
            <person name="Salamov A."/>
            <person name="Lipzen A."/>
            <person name="Mereny Z."/>
            <person name="Hegedus B."/>
            <person name="Baldrian P."/>
            <person name="Stursova M."/>
            <person name="Weitz H."/>
            <person name="Taylor A."/>
            <person name="Grigoriev I.V."/>
            <person name="Nagy L.G."/>
            <person name="Martin F."/>
            <person name="Kauserud H."/>
        </authorList>
    </citation>
    <scope>NUCLEOTIDE SEQUENCE</scope>
    <source>
        <strain evidence="2">CBHHK002</strain>
    </source>
</reference>
<evidence type="ECO:0000313" key="3">
    <source>
        <dbReference type="Proteomes" id="UP001218218"/>
    </source>
</evidence>
<organism evidence="2 3">
    <name type="scientific">Mycena albidolilacea</name>
    <dbReference type="NCBI Taxonomy" id="1033008"/>
    <lineage>
        <taxon>Eukaryota</taxon>
        <taxon>Fungi</taxon>
        <taxon>Dikarya</taxon>
        <taxon>Basidiomycota</taxon>
        <taxon>Agaricomycotina</taxon>
        <taxon>Agaricomycetes</taxon>
        <taxon>Agaricomycetidae</taxon>
        <taxon>Agaricales</taxon>
        <taxon>Marasmiineae</taxon>
        <taxon>Mycenaceae</taxon>
        <taxon>Mycena</taxon>
    </lineage>
</organism>
<sequence length="126" mass="13676">MPIPLVLACSLSHPGCPVLPPHHRLPPPHPHNAKVDEDTIKELSKSTGKMAICLKVNLADLKSVKSAAEVKSRETELDVLFNNDGVMSPWELVTADGYNLQFGTTILGPKLLRISSENMNSQAELA</sequence>
<dbReference type="PANTHER" id="PTHR43157:SF31">
    <property type="entry name" value="PHOSPHATIDYLINOSITOL-GLYCAN BIOSYNTHESIS CLASS F PROTEIN"/>
    <property type="match status" value="1"/>
</dbReference>
<comment type="caution">
    <text evidence="2">The sequence shown here is derived from an EMBL/GenBank/DDBJ whole genome shotgun (WGS) entry which is preliminary data.</text>
</comment>
<dbReference type="PANTHER" id="PTHR43157">
    <property type="entry name" value="PHOSPHATIDYLINOSITOL-GLYCAN BIOSYNTHESIS CLASS F PROTEIN-RELATED"/>
    <property type="match status" value="1"/>
</dbReference>
<dbReference type="Gene3D" id="3.40.50.720">
    <property type="entry name" value="NAD(P)-binding Rossmann-like Domain"/>
    <property type="match status" value="1"/>
</dbReference>
<keyword evidence="3" id="KW-1185">Reference proteome</keyword>
<dbReference type="EMBL" id="JARIHO010000073">
    <property type="protein sequence ID" value="KAJ7312278.1"/>
    <property type="molecule type" value="Genomic_DNA"/>
</dbReference>
<dbReference type="InterPro" id="IPR036291">
    <property type="entry name" value="NAD(P)-bd_dom_sf"/>
</dbReference>
<dbReference type="SUPFAM" id="SSF51735">
    <property type="entry name" value="NAD(P)-binding Rossmann-fold domains"/>
    <property type="match status" value="1"/>
</dbReference>
<evidence type="ECO:0000256" key="1">
    <source>
        <dbReference type="ARBA" id="ARBA00023002"/>
    </source>
</evidence>
<gene>
    <name evidence="2" type="ORF">DFH08DRAFT_822312</name>
</gene>
<dbReference type="Proteomes" id="UP001218218">
    <property type="component" value="Unassembled WGS sequence"/>
</dbReference>
<protein>
    <submittedName>
        <fullName evidence="2">Uncharacterized protein</fullName>
    </submittedName>
</protein>
<accession>A0AAD6Z8E5</accession>
<dbReference type="AlphaFoldDB" id="A0AAD6Z8E5"/>
<keyword evidence="1" id="KW-0560">Oxidoreductase</keyword>